<keyword evidence="3 5" id="KW-1133">Transmembrane helix</keyword>
<dbReference type="Proteomes" id="UP000280792">
    <property type="component" value="Unassembled WGS sequence"/>
</dbReference>
<keyword evidence="8" id="KW-1185">Reference proteome</keyword>
<evidence type="ECO:0000259" key="6">
    <source>
        <dbReference type="Pfam" id="PF00892"/>
    </source>
</evidence>
<dbReference type="PANTHER" id="PTHR22911:SF6">
    <property type="entry name" value="SOLUTE CARRIER FAMILY 35 MEMBER G1"/>
    <property type="match status" value="1"/>
</dbReference>
<reference evidence="7 8" key="2">
    <citation type="submission" date="2018-12" db="EMBL/GenBank/DDBJ databases">
        <title>Simiduia agarivorans gen. nov., sp. nov., a marine, agarolytic bacterium isolated from shallow coastal water from Keelung, Taiwan.</title>
        <authorList>
            <person name="Shieh W.Y."/>
        </authorList>
    </citation>
    <scope>NUCLEOTIDE SEQUENCE [LARGE SCALE GENOMIC DNA]</scope>
    <source>
        <strain evidence="7 8">GTF-13</strain>
    </source>
</reference>
<evidence type="ECO:0000256" key="1">
    <source>
        <dbReference type="ARBA" id="ARBA00004141"/>
    </source>
</evidence>
<feature type="transmembrane region" description="Helical" evidence="5">
    <location>
        <begin position="260"/>
        <end position="278"/>
    </location>
</feature>
<evidence type="ECO:0000313" key="7">
    <source>
        <dbReference type="EMBL" id="RRJ83917.1"/>
    </source>
</evidence>
<keyword evidence="2 5" id="KW-0812">Transmembrane</keyword>
<dbReference type="SUPFAM" id="SSF103481">
    <property type="entry name" value="Multidrug resistance efflux transporter EmrE"/>
    <property type="match status" value="2"/>
</dbReference>
<dbReference type="Pfam" id="PF00892">
    <property type="entry name" value="EamA"/>
    <property type="match status" value="2"/>
</dbReference>
<keyword evidence="4 5" id="KW-0472">Membrane</keyword>
<sequence length="287" mass="30863">MSNPLYRGALFILLSELLLVLSGATIRQLAHELPNEVIVFCRNLFALGLLLPWLMRQGSAAIQTRHIRFHLMRAAVGVSAMYCLYYSWAHLPLAEAALFKQTAPFFIPVIALLWLGEQIPRSVRIAIGLGFLGVALILKPGAAGLNPVLLVALAGALLGALAKVTIRRMASTEPSTRIVFYFALFTSLLSVLPALMNWVTPSTQGWGLILLMAALSTGAQLSLSHAYALAPAGRLGPFTYSSILFATLLGWLLWAESLALATLIGMGLVIAAGVLAVADQLPRRKPL</sequence>
<evidence type="ECO:0000256" key="2">
    <source>
        <dbReference type="ARBA" id="ARBA00022692"/>
    </source>
</evidence>
<evidence type="ECO:0000313" key="8">
    <source>
        <dbReference type="Proteomes" id="UP000280792"/>
    </source>
</evidence>
<dbReference type="InterPro" id="IPR037185">
    <property type="entry name" value="EmrE-like"/>
</dbReference>
<evidence type="ECO:0000256" key="4">
    <source>
        <dbReference type="ARBA" id="ARBA00023136"/>
    </source>
</evidence>
<dbReference type="InterPro" id="IPR000620">
    <property type="entry name" value="EamA_dom"/>
</dbReference>
<comment type="subcellular location">
    <subcellularLocation>
        <location evidence="1">Membrane</location>
        <topology evidence="1">Multi-pass membrane protein</topology>
    </subcellularLocation>
</comment>
<feature type="transmembrane region" description="Helical" evidence="5">
    <location>
        <begin position="94"/>
        <end position="115"/>
    </location>
</feature>
<feature type="domain" description="EamA" evidence="6">
    <location>
        <begin position="7"/>
        <end position="138"/>
    </location>
</feature>
<feature type="transmembrane region" description="Helical" evidence="5">
    <location>
        <begin position="37"/>
        <end position="55"/>
    </location>
</feature>
<feature type="transmembrane region" description="Helical" evidence="5">
    <location>
        <begin position="205"/>
        <end position="223"/>
    </location>
</feature>
<feature type="transmembrane region" description="Helical" evidence="5">
    <location>
        <begin position="67"/>
        <end position="88"/>
    </location>
</feature>
<feature type="transmembrane region" description="Helical" evidence="5">
    <location>
        <begin position="148"/>
        <end position="166"/>
    </location>
</feature>
<evidence type="ECO:0000256" key="3">
    <source>
        <dbReference type="ARBA" id="ARBA00022989"/>
    </source>
</evidence>
<protein>
    <submittedName>
        <fullName evidence="7">DMT family transporter</fullName>
    </submittedName>
</protein>
<reference evidence="7 8" key="1">
    <citation type="submission" date="2018-08" db="EMBL/GenBank/DDBJ databases">
        <authorList>
            <person name="Khan S.A."/>
        </authorList>
    </citation>
    <scope>NUCLEOTIDE SEQUENCE [LARGE SCALE GENOMIC DNA]</scope>
    <source>
        <strain evidence="7 8">GTF-13</strain>
    </source>
</reference>
<name>A0A3P3VNJ8_9GAMM</name>
<feature type="domain" description="EamA" evidence="6">
    <location>
        <begin position="149"/>
        <end position="275"/>
    </location>
</feature>
<feature type="transmembrane region" description="Helical" evidence="5">
    <location>
        <begin position="235"/>
        <end position="254"/>
    </location>
</feature>
<feature type="transmembrane region" description="Helical" evidence="5">
    <location>
        <begin position="178"/>
        <end position="199"/>
    </location>
</feature>
<evidence type="ECO:0000256" key="5">
    <source>
        <dbReference type="SAM" id="Phobius"/>
    </source>
</evidence>
<dbReference type="EMBL" id="QWEZ01000001">
    <property type="protein sequence ID" value="RRJ83917.1"/>
    <property type="molecule type" value="Genomic_DNA"/>
</dbReference>
<comment type="caution">
    <text evidence="7">The sequence shown here is derived from an EMBL/GenBank/DDBJ whole genome shotgun (WGS) entry which is preliminary data.</text>
</comment>
<organism evidence="7 8">
    <name type="scientific">Aestuariirhabdus litorea</name>
    <dbReference type="NCBI Taxonomy" id="2528527"/>
    <lineage>
        <taxon>Bacteria</taxon>
        <taxon>Pseudomonadati</taxon>
        <taxon>Pseudomonadota</taxon>
        <taxon>Gammaproteobacteria</taxon>
        <taxon>Oceanospirillales</taxon>
        <taxon>Aestuariirhabdaceae</taxon>
        <taxon>Aestuariirhabdus</taxon>
    </lineage>
</organism>
<gene>
    <name evidence="7" type="ORF">D0544_02005</name>
</gene>
<dbReference type="AlphaFoldDB" id="A0A3P3VNJ8"/>
<proteinExistence type="predicted"/>
<dbReference type="PANTHER" id="PTHR22911">
    <property type="entry name" value="ACYL-MALONYL CONDENSING ENZYME-RELATED"/>
    <property type="match status" value="1"/>
</dbReference>
<accession>A0A3P3VNJ8</accession>
<dbReference type="RefSeq" id="WP_125014345.1">
    <property type="nucleotide sequence ID" value="NZ_QWEZ01000001.1"/>
</dbReference>
<dbReference type="GO" id="GO:0016020">
    <property type="term" value="C:membrane"/>
    <property type="evidence" value="ECO:0007669"/>
    <property type="project" value="UniProtKB-SubCell"/>
</dbReference>
<feature type="transmembrane region" description="Helical" evidence="5">
    <location>
        <begin position="122"/>
        <end position="142"/>
    </location>
</feature>